<proteinExistence type="predicted"/>
<dbReference type="EMBL" id="CP007032">
    <property type="protein sequence ID" value="AHF06156.1"/>
    <property type="molecule type" value="Genomic_DNA"/>
</dbReference>
<feature type="domain" description="N-acetyltransferase" evidence="1">
    <location>
        <begin position="6"/>
        <end position="170"/>
    </location>
</feature>
<dbReference type="HOGENOM" id="CLU_013985_3_6_9"/>
<dbReference type="Gene3D" id="3.40.630.30">
    <property type="match status" value="1"/>
</dbReference>
<dbReference type="PANTHER" id="PTHR43792">
    <property type="entry name" value="GNAT FAMILY, PUTATIVE (AFU_ORTHOLOGUE AFUA_3G00765)-RELATED-RELATED"/>
    <property type="match status" value="1"/>
</dbReference>
<dbReference type="PROSITE" id="PS51186">
    <property type="entry name" value="GNAT"/>
    <property type="match status" value="1"/>
</dbReference>
<dbReference type="eggNOG" id="COG1670">
    <property type="taxonomic scope" value="Bacteria"/>
</dbReference>
<dbReference type="InterPro" id="IPR051531">
    <property type="entry name" value="N-acetyltransferase"/>
</dbReference>
<dbReference type="AlphaFoldDB" id="W0EAU8"/>
<dbReference type="Pfam" id="PF13302">
    <property type="entry name" value="Acetyltransf_3"/>
    <property type="match status" value="1"/>
</dbReference>
<sequence length="173" mass="19855">METQRLVLRELSSEDLESVHRVKANKEVVKFLTWGPNNLAATRNSLDKQIGMQEDNDRKIFVLGIVLKESNQLIGNCLLTQNDFRTAEFGYFIHPDYWQVGYGTETAKALIGFGFNTLKLHRLIATCDPENVASIKVLKKSGMRLEGHFIKAQYVKGLWRDNMLFAMLVEEYI</sequence>
<gene>
    <name evidence="2" type="ORF">DESME_03140</name>
</gene>
<evidence type="ECO:0000259" key="1">
    <source>
        <dbReference type="PROSITE" id="PS51186"/>
    </source>
</evidence>
<accession>W0EAU8</accession>
<dbReference type="GO" id="GO:0016747">
    <property type="term" value="F:acyltransferase activity, transferring groups other than amino-acyl groups"/>
    <property type="evidence" value="ECO:0007669"/>
    <property type="project" value="InterPro"/>
</dbReference>
<dbReference type="InterPro" id="IPR016181">
    <property type="entry name" value="Acyl_CoA_acyltransferase"/>
</dbReference>
<dbReference type="InterPro" id="IPR000182">
    <property type="entry name" value="GNAT_dom"/>
</dbReference>
<name>W0EAU8_9FIRM</name>
<evidence type="ECO:0000313" key="2">
    <source>
        <dbReference type="EMBL" id="AHF06156.1"/>
    </source>
</evidence>
<dbReference type="PANTHER" id="PTHR43792:SF1">
    <property type="entry name" value="N-ACETYLTRANSFERASE DOMAIN-CONTAINING PROTEIN"/>
    <property type="match status" value="1"/>
</dbReference>
<dbReference type="Proteomes" id="UP000010847">
    <property type="component" value="Chromosome"/>
</dbReference>
<organism evidence="2 3">
    <name type="scientific">Desulfitobacterium metallireducens DSM 15288</name>
    <dbReference type="NCBI Taxonomy" id="871968"/>
    <lineage>
        <taxon>Bacteria</taxon>
        <taxon>Bacillati</taxon>
        <taxon>Bacillota</taxon>
        <taxon>Clostridia</taxon>
        <taxon>Eubacteriales</taxon>
        <taxon>Desulfitobacteriaceae</taxon>
        <taxon>Desulfitobacterium</taxon>
    </lineage>
</organism>
<dbReference type="STRING" id="871968.DESME_03140"/>
<reference evidence="2 3" key="1">
    <citation type="submission" date="2013-12" db="EMBL/GenBank/DDBJ databases">
        <authorList>
            <consortium name="DOE Joint Genome Institute"/>
            <person name="Smidt H."/>
            <person name="Huntemann M."/>
            <person name="Han J."/>
            <person name="Chen A."/>
            <person name="Kyrpides N."/>
            <person name="Mavromatis K."/>
            <person name="Markowitz V."/>
            <person name="Palaniappan K."/>
            <person name="Ivanova N."/>
            <person name="Schaumberg A."/>
            <person name="Pati A."/>
            <person name="Liolios K."/>
            <person name="Nordberg H.P."/>
            <person name="Cantor M.N."/>
            <person name="Hua S.X."/>
            <person name="Woyke T."/>
        </authorList>
    </citation>
    <scope>NUCLEOTIDE SEQUENCE [LARGE SCALE GENOMIC DNA]</scope>
    <source>
        <strain evidence="3">DSM 15288</strain>
    </source>
</reference>
<dbReference type="SUPFAM" id="SSF55729">
    <property type="entry name" value="Acyl-CoA N-acyltransferases (Nat)"/>
    <property type="match status" value="1"/>
</dbReference>
<keyword evidence="2" id="KW-0808">Transferase</keyword>
<keyword evidence="3" id="KW-1185">Reference proteome</keyword>
<dbReference type="KEGG" id="dmt:DESME_03140"/>
<protein>
    <submittedName>
        <fullName evidence="2">GCN5 family acetyltransferase</fullName>
    </submittedName>
</protein>
<evidence type="ECO:0000313" key="3">
    <source>
        <dbReference type="Proteomes" id="UP000010847"/>
    </source>
</evidence>